<dbReference type="AlphaFoldDB" id="A0A914PJJ3"/>
<sequence>MARGGSLLKSGTIPYSEQIIYKQCLKYANTPVKLAKCVTQLLDIQENLTYHQQKDSPSAIEKLGELFFGSKFPSKTTTINLEEVKEEPLKRVIPIPIKPFEVMQKFNDQDLSKPIAVRERYYANDDINGKTDFHPIVRSKVFRLPQQRNIPVPRPQNRKYYQTNARRRRWKRELQKQRIQKSL</sequence>
<reference evidence="2" key="1">
    <citation type="submission" date="2022-11" db="UniProtKB">
        <authorList>
            <consortium name="WormBaseParasite"/>
        </authorList>
    </citation>
    <scope>IDENTIFICATION</scope>
</reference>
<dbReference type="WBParaSite" id="PDA_v2.g18102.t1">
    <property type="protein sequence ID" value="PDA_v2.g18102.t1"/>
    <property type="gene ID" value="PDA_v2.g18102"/>
</dbReference>
<evidence type="ECO:0000313" key="2">
    <source>
        <dbReference type="WBParaSite" id="PDA_v2.g18102.t1"/>
    </source>
</evidence>
<dbReference type="Proteomes" id="UP000887578">
    <property type="component" value="Unplaced"/>
</dbReference>
<protein>
    <submittedName>
        <fullName evidence="2">Uncharacterized protein</fullName>
    </submittedName>
</protein>
<proteinExistence type="predicted"/>
<keyword evidence="1" id="KW-1185">Reference proteome</keyword>
<name>A0A914PJJ3_9BILA</name>
<evidence type="ECO:0000313" key="1">
    <source>
        <dbReference type="Proteomes" id="UP000887578"/>
    </source>
</evidence>
<organism evidence="1 2">
    <name type="scientific">Panagrolaimus davidi</name>
    <dbReference type="NCBI Taxonomy" id="227884"/>
    <lineage>
        <taxon>Eukaryota</taxon>
        <taxon>Metazoa</taxon>
        <taxon>Ecdysozoa</taxon>
        <taxon>Nematoda</taxon>
        <taxon>Chromadorea</taxon>
        <taxon>Rhabditida</taxon>
        <taxon>Tylenchina</taxon>
        <taxon>Panagrolaimomorpha</taxon>
        <taxon>Panagrolaimoidea</taxon>
        <taxon>Panagrolaimidae</taxon>
        <taxon>Panagrolaimus</taxon>
    </lineage>
</organism>
<accession>A0A914PJJ3</accession>